<sequence>MELRLPRPEPDRRLCRFTVLSTRSLQGFEQTTSLGWRPIFLDFLQEDQERDTLPKPPESIQTPPCNELRQSTARFWLPKITGRLRLHLCGTTCSLCFDFSLIPLRYTFLCSFGCPGQKGSTDGSKTEEGLSIVH</sequence>
<evidence type="ECO:0000313" key="2">
    <source>
        <dbReference type="Proteomes" id="UP000235023"/>
    </source>
</evidence>
<organism evidence="1 2">
    <name type="scientific">Aspergillus taichungensis</name>
    <dbReference type="NCBI Taxonomy" id="482145"/>
    <lineage>
        <taxon>Eukaryota</taxon>
        <taxon>Fungi</taxon>
        <taxon>Dikarya</taxon>
        <taxon>Ascomycota</taxon>
        <taxon>Pezizomycotina</taxon>
        <taxon>Eurotiomycetes</taxon>
        <taxon>Eurotiomycetidae</taxon>
        <taxon>Eurotiales</taxon>
        <taxon>Aspergillaceae</taxon>
        <taxon>Aspergillus</taxon>
        <taxon>Aspergillus subgen. Circumdati</taxon>
    </lineage>
</organism>
<proteinExistence type="predicted"/>
<name>A0A2J5HFF8_9EURO</name>
<dbReference type="Proteomes" id="UP000235023">
    <property type="component" value="Unassembled WGS sequence"/>
</dbReference>
<evidence type="ECO:0000313" key="1">
    <source>
        <dbReference type="EMBL" id="PLN75674.1"/>
    </source>
</evidence>
<gene>
    <name evidence="1" type="ORF">BDW42DRAFT_180243</name>
</gene>
<protein>
    <submittedName>
        <fullName evidence="1">Uncharacterized protein</fullName>
    </submittedName>
</protein>
<accession>A0A2J5HFF8</accession>
<dbReference type="AlphaFoldDB" id="A0A2J5HFF8"/>
<dbReference type="EMBL" id="KZ559640">
    <property type="protein sequence ID" value="PLN75674.1"/>
    <property type="molecule type" value="Genomic_DNA"/>
</dbReference>
<reference evidence="2" key="1">
    <citation type="submission" date="2017-12" db="EMBL/GenBank/DDBJ databases">
        <authorList>
            <consortium name="DOE Joint Genome Institute"/>
            <person name="Mondo S.J."/>
            <person name="Kjaerbolling I."/>
            <person name="Vesth T.C."/>
            <person name="Frisvad J.C."/>
            <person name="Nybo J.L."/>
            <person name="Theobald S."/>
            <person name="Kuo A."/>
            <person name="Bowyer P."/>
            <person name="Matsuda Y."/>
            <person name="Lyhne E.K."/>
            <person name="Kogle M.E."/>
            <person name="Clum A."/>
            <person name="Lipzen A."/>
            <person name="Salamov A."/>
            <person name="Ngan C.Y."/>
            <person name="Daum C."/>
            <person name="Chiniquy J."/>
            <person name="Barry K."/>
            <person name="LaButti K."/>
            <person name="Haridas S."/>
            <person name="Simmons B.A."/>
            <person name="Magnuson J.K."/>
            <person name="Mortensen U.H."/>
            <person name="Larsen T.O."/>
            <person name="Grigoriev I.V."/>
            <person name="Baker S.E."/>
            <person name="Andersen M.R."/>
            <person name="Nordberg H.P."/>
            <person name="Cantor M.N."/>
            <person name="Hua S.X."/>
        </authorList>
    </citation>
    <scope>NUCLEOTIDE SEQUENCE [LARGE SCALE GENOMIC DNA]</scope>
    <source>
        <strain evidence="2">IBT 19404</strain>
    </source>
</reference>
<keyword evidence="2" id="KW-1185">Reference proteome</keyword>